<proteinExistence type="inferred from homology"/>
<feature type="region of interest" description="Disordered" evidence="15">
    <location>
        <begin position="1758"/>
        <end position="1777"/>
    </location>
</feature>
<dbReference type="Gene3D" id="1.10.357.120">
    <property type="match status" value="1"/>
</dbReference>
<feature type="region of interest" description="Disordered" evidence="15">
    <location>
        <begin position="150"/>
        <end position="196"/>
    </location>
</feature>
<evidence type="ECO:0000256" key="7">
    <source>
        <dbReference type="ARBA" id="ARBA00022723"/>
    </source>
</evidence>
<keyword evidence="5 14" id="KW-0808">Transferase</keyword>
<dbReference type="Gene3D" id="4.10.860.120">
    <property type="entry name" value="RNA polymerase II, clamp domain"/>
    <property type="match status" value="1"/>
</dbReference>
<accession>A0A507EBX3</accession>
<dbReference type="Gene3D" id="1.10.132.30">
    <property type="match status" value="1"/>
</dbReference>
<dbReference type="FunFam" id="1.10.150.390:FF:000005">
    <property type="entry name" value="DNA-directed RNA polymerase subunit"/>
    <property type="match status" value="1"/>
</dbReference>
<gene>
    <name evidence="17" type="ORF">PhCBS80983_g01157</name>
</gene>
<dbReference type="GO" id="GO:0046872">
    <property type="term" value="F:metal ion binding"/>
    <property type="evidence" value="ECO:0007669"/>
    <property type="project" value="UniProtKB-KW"/>
</dbReference>
<dbReference type="GO" id="GO:0006351">
    <property type="term" value="P:DNA-templated transcription"/>
    <property type="evidence" value="ECO:0007669"/>
    <property type="project" value="InterPro"/>
</dbReference>
<keyword evidence="4 14" id="KW-0240">DNA-directed RNA polymerase</keyword>
<evidence type="ECO:0000256" key="2">
    <source>
        <dbReference type="ARBA" id="ARBA00006460"/>
    </source>
</evidence>
<dbReference type="Gene3D" id="1.10.274.100">
    <property type="entry name" value="RNA polymerase Rpb1, domain 3"/>
    <property type="match status" value="1"/>
</dbReference>
<dbReference type="EC" id="2.7.7.6" evidence="14"/>
<dbReference type="InterPro" id="IPR038120">
    <property type="entry name" value="Rpb1_funnel_sf"/>
</dbReference>
<dbReference type="GO" id="GO:0003899">
    <property type="term" value="F:DNA-directed RNA polymerase activity"/>
    <property type="evidence" value="ECO:0007669"/>
    <property type="project" value="UniProtKB-EC"/>
</dbReference>
<reference evidence="17 18" key="1">
    <citation type="journal article" date="2019" name="Sci. Rep.">
        <title>Comparative genomics of chytrid fungi reveal insights into the obligate biotrophic and pathogenic lifestyle of Synchytrium endobioticum.</title>
        <authorList>
            <person name="van de Vossenberg B.T.L.H."/>
            <person name="Warris S."/>
            <person name="Nguyen H.D.T."/>
            <person name="van Gent-Pelzer M.P.E."/>
            <person name="Joly D.L."/>
            <person name="van de Geest H.C."/>
            <person name="Bonants P.J.M."/>
            <person name="Smith D.S."/>
            <person name="Levesque C.A."/>
            <person name="van der Lee T.A.J."/>
        </authorList>
    </citation>
    <scope>NUCLEOTIDE SEQUENCE [LARGE SCALE GENOMIC DNA]</scope>
    <source>
        <strain evidence="17 18">CBS 809.83</strain>
    </source>
</reference>
<feature type="compositionally biased region" description="Acidic residues" evidence="15">
    <location>
        <begin position="1503"/>
        <end position="1518"/>
    </location>
</feature>
<feature type="compositionally biased region" description="Basic residues" evidence="15">
    <location>
        <begin position="1764"/>
        <end position="1777"/>
    </location>
</feature>
<comment type="similarity">
    <text evidence="2 14">Belongs to the RNA polymerase beta' chain family.</text>
</comment>
<dbReference type="PANTHER" id="PTHR19376:SF11">
    <property type="entry name" value="DNA-DIRECTED RNA POLYMERASE I SUBUNIT RPA1"/>
    <property type="match status" value="1"/>
</dbReference>
<dbReference type="Gene3D" id="3.30.1490.180">
    <property type="entry name" value="RNA polymerase ii"/>
    <property type="match status" value="1"/>
</dbReference>
<dbReference type="EMBL" id="QEAQ01000008">
    <property type="protein sequence ID" value="TPX61314.1"/>
    <property type="molecule type" value="Genomic_DNA"/>
</dbReference>
<dbReference type="Pfam" id="PF04983">
    <property type="entry name" value="RNA_pol_Rpb1_3"/>
    <property type="match status" value="1"/>
</dbReference>
<dbReference type="InterPro" id="IPR015699">
    <property type="entry name" value="DNA-dir_RNA_pol1_lsu_N"/>
</dbReference>
<dbReference type="GO" id="GO:0005736">
    <property type="term" value="C:RNA polymerase I complex"/>
    <property type="evidence" value="ECO:0007669"/>
    <property type="project" value="TreeGrafter"/>
</dbReference>
<organism evidence="17 18">
    <name type="scientific">Powellomyces hirtus</name>
    <dbReference type="NCBI Taxonomy" id="109895"/>
    <lineage>
        <taxon>Eukaryota</taxon>
        <taxon>Fungi</taxon>
        <taxon>Fungi incertae sedis</taxon>
        <taxon>Chytridiomycota</taxon>
        <taxon>Chytridiomycota incertae sedis</taxon>
        <taxon>Chytridiomycetes</taxon>
        <taxon>Spizellomycetales</taxon>
        <taxon>Powellomycetaceae</taxon>
        <taxon>Powellomyces</taxon>
    </lineage>
</organism>
<comment type="catalytic activity">
    <reaction evidence="12 14">
        <text>RNA(n) + a ribonucleoside 5'-triphosphate = RNA(n+1) + diphosphate</text>
        <dbReference type="Rhea" id="RHEA:21248"/>
        <dbReference type="Rhea" id="RHEA-COMP:14527"/>
        <dbReference type="Rhea" id="RHEA-COMP:17342"/>
        <dbReference type="ChEBI" id="CHEBI:33019"/>
        <dbReference type="ChEBI" id="CHEBI:61557"/>
        <dbReference type="ChEBI" id="CHEBI:140395"/>
        <dbReference type="EC" id="2.7.7.6"/>
    </reaction>
</comment>
<evidence type="ECO:0000256" key="13">
    <source>
        <dbReference type="ARBA" id="ARBA00053996"/>
    </source>
</evidence>
<feature type="compositionally biased region" description="Acidic residues" evidence="15">
    <location>
        <begin position="168"/>
        <end position="194"/>
    </location>
</feature>
<keyword evidence="18" id="KW-1185">Reference proteome</keyword>
<dbReference type="Gene3D" id="1.10.150.390">
    <property type="match status" value="1"/>
</dbReference>
<keyword evidence="6 14" id="KW-0548">Nucleotidyltransferase</keyword>
<evidence type="ECO:0000256" key="6">
    <source>
        <dbReference type="ARBA" id="ARBA00022695"/>
    </source>
</evidence>
<evidence type="ECO:0000256" key="11">
    <source>
        <dbReference type="ARBA" id="ARBA00023242"/>
    </source>
</evidence>
<comment type="subcellular location">
    <subcellularLocation>
        <location evidence="1">Nucleus</location>
    </subcellularLocation>
</comment>
<evidence type="ECO:0000256" key="4">
    <source>
        <dbReference type="ARBA" id="ARBA00022478"/>
    </source>
</evidence>
<evidence type="ECO:0000256" key="1">
    <source>
        <dbReference type="ARBA" id="ARBA00004123"/>
    </source>
</evidence>
<comment type="subunit">
    <text evidence="3">Component of the RNA polymerase I (Pol I) complex consisting of at least 13 subunits.</text>
</comment>
<evidence type="ECO:0000259" key="16">
    <source>
        <dbReference type="SMART" id="SM00663"/>
    </source>
</evidence>
<dbReference type="InterPro" id="IPR007066">
    <property type="entry name" value="RNA_pol_Rpb1_3"/>
</dbReference>
<evidence type="ECO:0000256" key="3">
    <source>
        <dbReference type="ARBA" id="ARBA00011251"/>
    </source>
</evidence>
<dbReference type="InterPro" id="IPR007083">
    <property type="entry name" value="RNA_pol_Rpb1_4"/>
</dbReference>
<comment type="function">
    <text evidence="13">DNA-dependent RNA polymerase catalyzes the transcription of DNA into RNA using the four ribonucleoside triphosphates as substrates. Largest and catalytic core component of RNA polymerase I which synthesizes ribosomal RNA precursors. Forms the polymerase active center together with the second largest subunit. A single stranded DNA template strand of the promoter is positioned within the central active site cleft of Pol I. A bridging helix emanates from RPA1 and crosses the cleft near the catalytic site and is thought to promote translocation of Pol I by acting as a ratchet that moves the RNA-DNA hybrid through the active site by switching from straight to bent conformations at each step of nucleotide addition.</text>
</comment>
<keyword evidence="7" id="KW-0479">Metal-binding</keyword>
<dbReference type="InterPro" id="IPR044893">
    <property type="entry name" value="RNA_pol_Rpb1_clamp_domain"/>
</dbReference>
<feature type="compositionally biased region" description="Acidic residues" evidence="15">
    <location>
        <begin position="1454"/>
        <end position="1468"/>
    </location>
</feature>
<dbReference type="GO" id="GO:0003677">
    <property type="term" value="F:DNA binding"/>
    <property type="evidence" value="ECO:0007669"/>
    <property type="project" value="InterPro"/>
</dbReference>
<dbReference type="STRING" id="109895.A0A507EBX3"/>
<dbReference type="CDD" id="cd01435">
    <property type="entry name" value="RNAP_I_RPA1_N"/>
    <property type="match status" value="1"/>
</dbReference>
<dbReference type="FunFam" id="3.30.1490.180:FF:000003">
    <property type="entry name" value="DNA-directed RNA polymerase subunit"/>
    <property type="match status" value="1"/>
</dbReference>
<feature type="region of interest" description="Disordered" evidence="15">
    <location>
        <begin position="1415"/>
        <end position="1538"/>
    </location>
</feature>
<dbReference type="PANTHER" id="PTHR19376">
    <property type="entry name" value="DNA-DIRECTED RNA POLYMERASE"/>
    <property type="match status" value="1"/>
</dbReference>
<dbReference type="Proteomes" id="UP000318582">
    <property type="component" value="Unassembled WGS sequence"/>
</dbReference>
<evidence type="ECO:0000256" key="10">
    <source>
        <dbReference type="ARBA" id="ARBA00023163"/>
    </source>
</evidence>
<keyword evidence="8" id="KW-0862">Zinc</keyword>
<dbReference type="InterPro" id="IPR006592">
    <property type="entry name" value="RNA_pol_N"/>
</dbReference>
<dbReference type="Pfam" id="PF05000">
    <property type="entry name" value="RNA_pol_Rpb1_4"/>
    <property type="match status" value="1"/>
</dbReference>
<sequence>MNISNPVSREVTSVAFSFFSNAEIRKLSVKQITNPILFDNLDHPTKNGLYDTALGPHDKGASCGTCSLGYFSCPGHFGHIDLAAPVYNPITFRLMYKLLQSLCFYCHRLRSSRIVVAHFSAKLRLVYAGLITEAAGLDEAVSVRGIRPAAGNKDKKEKKQKKAKLVEDEAEEADEDEEEAEDGEDEGDGMDIDAEIGLGPRTEDEILAKIEKYVTDCLDNMPSKGVVQKAMLVVEALRKLERQFLASIPSASCSNCRGQSPKFRKEGQNKIFQKPLSAKQRSAMDSRGLKFEALFGTEAELLAANEGEYPQAPAEESDNEDTRARLASLAVDSMITDIDLNNVRTEKEAVVLPTNRDKFLTPLQVEQHLKMLWQREQSIFDLLYGATVVGSGTRSSNYAMFFLDAVSVTPTRFRPVSKMNDQLYEHPQNTHLTDILKANLVIQDIRAQEREALAAIPDQSSKVYKDRKSEFLKRTVDAWIRLSMSVNYLMDSSKAPLAAGGKMAPLGIRQLLEKKDGLFRKHMMGKRVNYAARSVISPDPYIETNEIGIPPVFATKLTYPEPVTHHNIKEMRRAVINGPLVWPGATHVQNEDSTMVNLATFDEAGRTAIASQLLTPYIGSGPDSHLHSHTNKKVYRHLRNGDFLLLNRQPTLHKPSIMAHTARVLPGEKTIRMHYANCNTYNADFDGDEMNAHFPQTETARAEAMLIARTDKQYLVPTDGGVLRGLIQDHVDAGVDMCCRDTVFGKEEYMQLVYGCLRPEGMKGFGSVGNGNIEEELIIGEQGRVVTIEPAYLKPKRLWTGKQVITTVLLNLTSDAEPLNMISKAKIPAKAWGPTGKEEQVVLFMDGHLLTGVLDKSQFGASADGLVHAVYEVYGPAYAGKLLSILGRLFTGYLQMVGFSCRMDDLRLTPAGDTKRRELIQKSKPMGKEACLEYVNGKEEEGNVALQMKMEGVLRVDEKMAGLDAAMKARTNRVTSEIISSTVPDQLLKPFPRNNMQMMTVSGAKGSNVNVSQISCLLGQQELEGRRVPTMISGKTLPSFRAFDTAARAGGFITGRFLTGIKPQEYFFHCMAGREGLIDTAVKTSRSGYLQRCLIKPLEGLRVHYDHTVRDSDGSVVQFHYGEDSLDVTKQKSLKKFDFCAMNYRALVHRYDPKRLEMVGIDTEGVEKMRKRHRKKNLPGELVILEKFSPSRALGAVSEGFAADLDKYVTTNPSKYLASKKTVKAGLKHTAWSGEPVSDEHFKLLMNLKYMNSLVEPGEAVGLLAAQSIGEPSTQMTLNTFHFAGFGAKNVTLGIPRLREIIMTASASIKTPMMRLPMLPQVTQAQSIALAKNISRLVLAQIMEGVTVQEVLSPKGADLQRHKILTVRLKFWNSVDYLAEHGITPEELGRVIEKRLVPALDRAIVKDLKAKVKKSDEPEDIGVGVGTFGAKKGGNGDEEGGNGKKGADDAAAVLDDEEDAGSDAEGQDGDASNARQNKKRVQHATYDEPDEDDQEIMRKVDNDDAADDSDLEDNEDADAAAAGKPRKARANGVDEDGSTRAERIVRASRFIVGYNFDDTPSARWCEFKLQFPATTKKMLMVALVENVCRTVIMHEVSGISRSYPLPNESENDKSINIGSDGVNLRGMWAFPDLIDLSQIYTNDIAAVLNTYGVEAARAAIMQEIASVFAVYGINVDKRHLSLIADYMTFEGQYKPFNRMGMASNPSPFAQMSFETTTNFLTTATLSGDFDDLESPSARIVLGKVVRGGTGAFEVRVPLPETPKSKSRSGKARKHRIPTVRDVVVEA</sequence>
<evidence type="ECO:0000256" key="14">
    <source>
        <dbReference type="RuleBase" id="RU004279"/>
    </source>
</evidence>
<dbReference type="Pfam" id="PF04998">
    <property type="entry name" value="RNA_pol_Rpb1_5"/>
    <property type="match status" value="1"/>
</dbReference>
<evidence type="ECO:0000313" key="17">
    <source>
        <dbReference type="EMBL" id="TPX61314.1"/>
    </source>
</evidence>
<evidence type="ECO:0000256" key="8">
    <source>
        <dbReference type="ARBA" id="ARBA00022833"/>
    </source>
</evidence>
<dbReference type="InterPro" id="IPR042102">
    <property type="entry name" value="RNA_pol_Rpb1_3_sf"/>
</dbReference>
<feature type="compositionally biased region" description="Gly residues" evidence="15">
    <location>
        <begin position="1423"/>
        <end position="1433"/>
    </location>
</feature>
<evidence type="ECO:0000256" key="9">
    <source>
        <dbReference type="ARBA" id="ARBA00022842"/>
    </source>
</evidence>
<dbReference type="Gene3D" id="2.40.40.20">
    <property type="match status" value="1"/>
</dbReference>
<keyword evidence="11" id="KW-0539">Nucleus</keyword>
<dbReference type="CDD" id="cd02735">
    <property type="entry name" value="RNAP_I_Rpa1_C"/>
    <property type="match status" value="1"/>
</dbReference>
<dbReference type="InterPro" id="IPR007080">
    <property type="entry name" value="RNA_pol_Rpb1_1"/>
</dbReference>
<dbReference type="SUPFAM" id="SSF64484">
    <property type="entry name" value="beta and beta-prime subunits of DNA dependent RNA-polymerase"/>
    <property type="match status" value="1"/>
</dbReference>
<dbReference type="FunFam" id="4.10.860.120:FF:000006">
    <property type="entry name" value="DNA-directed RNA polymerase subunit"/>
    <property type="match status" value="1"/>
</dbReference>
<dbReference type="InterPro" id="IPR000722">
    <property type="entry name" value="RNA_pol_asu"/>
</dbReference>
<evidence type="ECO:0000256" key="15">
    <source>
        <dbReference type="SAM" id="MobiDB-lite"/>
    </source>
</evidence>
<dbReference type="Gene3D" id="3.30.70.2850">
    <property type="match status" value="1"/>
</dbReference>
<evidence type="ECO:0000256" key="12">
    <source>
        <dbReference type="ARBA" id="ARBA00048552"/>
    </source>
</evidence>
<protein>
    <recommendedName>
        <fullName evidence="14">DNA-directed RNA polymerase subunit</fullName>
        <ecNumber evidence="14">2.7.7.6</ecNumber>
    </recommendedName>
</protein>
<evidence type="ECO:0000313" key="18">
    <source>
        <dbReference type="Proteomes" id="UP000318582"/>
    </source>
</evidence>
<comment type="caution">
    <text evidence="17">The sequence shown here is derived from an EMBL/GenBank/DDBJ whole genome shotgun (WGS) entry which is preliminary data.</text>
</comment>
<dbReference type="InterPro" id="IPR047107">
    <property type="entry name" value="DNA-dir_RNA_pol1_lsu_C"/>
</dbReference>
<dbReference type="SMART" id="SM00663">
    <property type="entry name" value="RPOLA_N"/>
    <property type="match status" value="1"/>
</dbReference>
<feature type="domain" description="RNA polymerase N-terminal" evidence="16">
    <location>
        <begin position="399"/>
        <end position="738"/>
    </location>
</feature>
<keyword evidence="9" id="KW-0460">Magnesium</keyword>
<dbReference type="InterPro" id="IPR045867">
    <property type="entry name" value="DNA-dir_RpoC_beta_prime"/>
</dbReference>
<dbReference type="Pfam" id="PF00623">
    <property type="entry name" value="RNA_pol_Rpb1_2"/>
    <property type="match status" value="1"/>
</dbReference>
<dbReference type="FunFam" id="2.40.40.20:FF:000019">
    <property type="entry name" value="DNA-directed RNA polymerase II subunit RPB1"/>
    <property type="match status" value="1"/>
</dbReference>
<dbReference type="InterPro" id="IPR007081">
    <property type="entry name" value="RNA_pol_Rpb1_5"/>
</dbReference>
<dbReference type="Pfam" id="PF04997">
    <property type="entry name" value="RNA_pol_Rpb1_1"/>
    <property type="match status" value="1"/>
</dbReference>
<name>A0A507EBX3_9FUNG</name>
<dbReference type="Gene3D" id="6.10.250.2940">
    <property type="match status" value="1"/>
</dbReference>
<evidence type="ECO:0000256" key="5">
    <source>
        <dbReference type="ARBA" id="ARBA00022679"/>
    </source>
</evidence>
<keyword evidence="10 14" id="KW-0804">Transcription</keyword>